<evidence type="ECO:0000256" key="1">
    <source>
        <dbReference type="ARBA" id="ARBA00022603"/>
    </source>
</evidence>
<dbReference type="PRINTS" id="PR00506">
    <property type="entry name" value="D21N6MTFRASE"/>
</dbReference>
<dbReference type="AlphaFoldDB" id="A0A6M3IP30"/>
<dbReference type="InterPro" id="IPR015840">
    <property type="entry name" value="DNA_MeTrfase_ParB"/>
</dbReference>
<evidence type="ECO:0000313" key="6">
    <source>
        <dbReference type="EMBL" id="QJA59163.1"/>
    </source>
</evidence>
<dbReference type="Gene3D" id="3.40.50.150">
    <property type="entry name" value="Vaccinia Virus protein VP39"/>
    <property type="match status" value="1"/>
</dbReference>
<gene>
    <name evidence="6" type="ORF">MM415B01334_0011</name>
</gene>
<dbReference type="Pfam" id="PF01555">
    <property type="entry name" value="N6_N4_Mtase"/>
    <property type="match status" value="1"/>
</dbReference>
<dbReference type="GO" id="GO:0032259">
    <property type="term" value="P:methylation"/>
    <property type="evidence" value="ECO:0007669"/>
    <property type="project" value="UniProtKB-KW"/>
</dbReference>
<accession>A0A6M3IP30</accession>
<evidence type="ECO:0000256" key="3">
    <source>
        <dbReference type="ARBA" id="ARBA00022691"/>
    </source>
</evidence>
<dbReference type="Pfam" id="PF02195">
    <property type="entry name" value="ParB_N"/>
    <property type="match status" value="1"/>
</dbReference>
<dbReference type="PIRSF" id="PIRSF036758">
    <property type="entry name" value="Aden_M_ParB"/>
    <property type="match status" value="1"/>
</dbReference>
<dbReference type="SUPFAM" id="SSF110849">
    <property type="entry name" value="ParB/Sulfiredoxin"/>
    <property type="match status" value="1"/>
</dbReference>
<reference evidence="6" key="1">
    <citation type="submission" date="2020-03" db="EMBL/GenBank/DDBJ databases">
        <title>The deep terrestrial virosphere.</title>
        <authorList>
            <person name="Holmfeldt K."/>
            <person name="Nilsson E."/>
            <person name="Simone D."/>
            <person name="Lopez-Fernandez M."/>
            <person name="Wu X."/>
            <person name="de Brujin I."/>
            <person name="Lundin D."/>
            <person name="Andersson A."/>
            <person name="Bertilsson S."/>
            <person name="Dopson M."/>
        </authorList>
    </citation>
    <scope>NUCLEOTIDE SEQUENCE</scope>
    <source>
        <strain evidence="6">MM415B01334</strain>
    </source>
</reference>
<dbReference type="Gene3D" id="3.90.1530.10">
    <property type="entry name" value="Conserved hypothetical protein from pyrococcus furiosus pfu- 392566-001, ParB domain"/>
    <property type="match status" value="1"/>
</dbReference>
<protein>
    <submittedName>
        <fullName evidence="6">Putative methyltransferase</fullName>
    </submittedName>
</protein>
<dbReference type="SMART" id="SM00470">
    <property type="entry name" value="ParB"/>
    <property type="match status" value="1"/>
</dbReference>
<name>A0A6M3IP30_9ZZZZ</name>
<keyword evidence="2 6" id="KW-0808">Transferase</keyword>
<dbReference type="InterPro" id="IPR002941">
    <property type="entry name" value="DNA_methylase_N4/N6"/>
</dbReference>
<evidence type="ECO:0000256" key="4">
    <source>
        <dbReference type="SAM" id="MobiDB-lite"/>
    </source>
</evidence>
<dbReference type="GO" id="GO:0003677">
    <property type="term" value="F:DNA binding"/>
    <property type="evidence" value="ECO:0007669"/>
    <property type="project" value="InterPro"/>
</dbReference>
<dbReference type="CDD" id="cd16401">
    <property type="entry name" value="ParB_N_like_MT"/>
    <property type="match status" value="1"/>
</dbReference>
<dbReference type="SUPFAM" id="SSF53335">
    <property type="entry name" value="S-adenosyl-L-methionine-dependent methyltransferases"/>
    <property type="match status" value="1"/>
</dbReference>
<feature type="domain" description="ParB-like N-terminal" evidence="5">
    <location>
        <begin position="14"/>
        <end position="100"/>
    </location>
</feature>
<proteinExistence type="predicted"/>
<dbReference type="InterPro" id="IPR003115">
    <property type="entry name" value="ParB_N"/>
</dbReference>
<dbReference type="GO" id="GO:0008170">
    <property type="term" value="F:N-methyltransferase activity"/>
    <property type="evidence" value="ECO:0007669"/>
    <property type="project" value="InterPro"/>
</dbReference>
<organism evidence="6">
    <name type="scientific">viral metagenome</name>
    <dbReference type="NCBI Taxonomy" id="1070528"/>
    <lineage>
        <taxon>unclassified sequences</taxon>
        <taxon>metagenomes</taxon>
        <taxon>organismal metagenomes</taxon>
    </lineage>
</organism>
<dbReference type="InterPro" id="IPR002295">
    <property type="entry name" value="N4/N6-MTase_EcoPI_Mod-like"/>
</dbReference>
<evidence type="ECO:0000256" key="2">
    <source>
        <dbReference type="ARBA" id="ARBA00022679"/>
    </source>
</evidence>
<sequence>MATSQSDAPKTRLLRKALKDLVGAPYNPRRISAQALAGLSASIERFGLVQPIIWNVRTDHVVGGHQRIRAPAAQGVTEADVVVVDLPEPEERALNVALNSPAISGEFTDSLDGLLLELKAADPELFDQVRLEELASASLREAMNEAAGQTDPDAVPMPPDAACSRRGAVYRLGAHRLMCGDSANVGDVDRLLAGAPVHLVNTDPPYNVKVEPRSNNAIAAGLSSFSHTKNPELARDQARGAEAKPSADAKKLKTATHHQGLGLARHPEKSQPTHAKMRPKDRPLENDFVTDAEFDDLLAAWFGNLARVLLPGRAFYIWGGYANCGNYPPVLKAMGLYFSQAVIWDKQHPVLTRKDFMGAHEWCFYGWREGAAHQFFGPANAQDLWHIKKVNPQSMIHLTEKPVELATRAMEYSSKAGENVLDLFGGSGSTLIGAQMRKRCAFLMEIDELYCDVIRRRWAEFVHGEGCDWQRLTPEAPDG</sequence>
<evidence type="ECO:0000259" key="5">
    <source>
        <dbReference type="SMART" id="SM00470"/>
    </source>
</evidence>
<feature type="region of interest" description="Disordered" evidence="4">
    <location>
        <begin position="258"/>
        <end position="281"/>
    </location>
</feature>
<dbReference type="EMBL" id="MT141357">
    <property type="protein sequence ID" value="QJA59163.1"/>
    <property type="molecule type" value="Genomic_DNA"/>
</dbReference>
<keyword evidence="1 6" id="KW-0489">Methyltransferase</keyword>
<dbReference type="InterPro" id="IPR036086">
    <property type="entry name" value="ParB/Sulfiredoxin_sf"/>
</dbReference>
<dbReference type="InterPro" id="IPR029063">
    <property type="entry name" value="SAM-dependent_MTases_sf"/>
</dbReference>
<keyword evidence="3" id="KW-0949">S-adenosyl-L-methionine</keyword>